<dbReference type="Pfam" id="PF04149">
    <property type="entry name" value="DUF397"/>
    <property type="match status" value="1"/>
</dbReference>
<evidence type="ECO:0000313" key="2">
    <source>
        <dbReference type="EMBL" id="RKT54256.1"/>
    </source>
</evidence>
<reference evidence="2 3" key="1">
    <citation type="submission" date="2018-10" db="EMBL/GenBank/DDBJ databases">
        <title>Sequencing the genomes of 1000 actinobacteria strains.</title>
        <authorList>
            <person name="Klenk H.-P."/>
        </authorList>
    </citation>
    <scope>NUCLEOTIDE SEQUENCE [LARGE SCALE GENOMIC DNA]</scope>
    <source>
        <strain evidence="2 3">DSM 43800</strain>
    </source>
</reference>
<evidence type="ECO:0000313" key="3">
    <source>
        <dbReference type="Proteomes" id="UP000282084"/>
    </source>
</evidence>
<proteinExistence type="predicted"/>
<accession>A0A495VY56</accession>
<dbReference type="Proteomes" id="UP000282084">
    <property type="component" value="Unassembled WGS sequence"/>
</dbReference>
<dbReference type="InterPro" id="IPR007278">
    <property type="entry name" value="DUF397"/>
</dbReference>
<comment type="caution">
    <text evidence="2">The sequence shown here is derived from an EMBL/GenBank/DDBJ whole genome shotgun (WGS) entry which is preliminary data.</text>
</comment>
<organism evidence="2 3">
    <name type="scientific">Saccharothrix australiensis</name>
    <dbReference type="NCBI Taxonomy" id="2072"/>
    <lineage>
        <taxon>Bacteria</taxon>
        <taxon>Bacillati</taxon>
        <taxon>Actinomycetota</taxon>
        <taxon>Actinomycetes</taxon>
        <taxon>Pseudonocardiales</taxon>
        <taxon>Pseudonocardiaceae</taxon>
        <taxon>Saccharothrix</taxon>
    </lineage>
</organism>
<feature type="domain" description="DUF397" evidence="1">
    <location>
        <begin position="19"/>
        <end position="68"/>
    </location>
</feature>
<evidence type="ECO:0000259" key="1">
    <source>
        <dbReference type="Pfam" id="PF04149"/>
    </source>
</evidence>
<gene>
    <name evidence="2" type="ORF">C8E97_2872</name>
</gene>
<dbReference type="OrthoDB" id="4570646at2"/>
<sequence length="75" mass="8236">MPDLNDFTGDAAPRRTGSFFRSSHCKDGPCVEVADTADGPAVRDSKDVDGPVLRFTRAEWKAFVLGVRDGEFDLF</sequence>
<dbReference type="RefSeq" id="WP_121005755.1">
    <property type="nucleotide sequence ID" value="NZ_RBXO01000001.1"/>
</dbReference>
<dbReference type="EMBL" id="RBXO01000001">
    <property type="protein sequence ID" value="RKT54256.1"/>
    <property type="molecule type" value="Genomic_DNA"/>
</dbReference>
<dbReference type="AlphaFoldDB" id="A0A495VY56"/>
<protein>
    <submittedName>
        <fullName evidence="2">Uncharacterized protein DUF397</fullName>
    </submittedName>
</protein>
<keyword evidence="3" id="KW-1185">Reference proteome</keyword>
<name>A0A495VY56_9PSEU</name>